<feature type="transmembrane region" description="Helical" evidence="7">
    <location>
        <begin position="401"/>
        <end position="421"/>
    </location>
</feature>
<dbReference type="GO" id="GO:0055085">
    <property type="term" value="P:transmembrane transport"/>
    <property type="evidence" value="ECO:0007669"/>
    <property type="project" value="InterPro"/>
</dbReference>
<sequence>MTSEMVFVSGLIFLMIIVLVVDRFRAEWVIFSALVVLLLSGVLEPLEAARGFVNEGVWTIGLLFVIAGVIERSGVMTRIVERLLRGVGAGSVRDLVIRLLAPAAGASSFLNNTPIVITLVPVVRKWCKRNGVSETKLLIPLSYVTILGGTVTLIGTSTNLVVDGLLREAEMQGFGFFQLAIVGVPITVVGLVYVAVIGWRLLPEKRAGRKRRKRGGRREKVGTSRGKELDGWIALGLLGVAVLLVALGLVPMLVAVASVVVLLLVARALSVGEVVRTIPWQILILVSSAIGVGLAMSKSGLANWIAVHVLAVAAPLGMFAVIVALYLLTNLFTELMTNVAAAVLMLPIGLEMAHVLGVDPIGFAVVIAIAASASFVTPIGYQTNLVVYQACGYRFVDFVKVGLPLSVVVMLVTSGVVYWLVV</sequence>
<keyword evidence="3 7" id="KW-0812">Transmembrane</keyword>
<feature type="transmembrane region" description="Helical" evidence="7">
    <location>
        <begin position="137"/>
        <end position="156"/>
    </location>
</feature>
<evidence type="ECO:0000256" key="5">
    <source>
        <dbReference type="ARBA" id="ARBA00022989"/>
    </source>
</evidence>
<dbReference type="Proteomes" id="UP000321440">
    <property type="component" value="Unassembled WGS sequence"/>
</dbReference>
<keyword evidence="6 7" id="KW-0472">Membrane</keyword>
<feature type="transmembrane region" description="Helical" evidence="7">
    <location>
        <begin position="233"/>
        <end position="266"/>
    </location>
</feature>
<evidence type="ECO:0000256" key="6">
    <source>
        <dbReference type="ARBA" id="ARBA00023136"/>
    </source>
</evidence>
<protein>
    <submittedName>
        <fullName evidence="9">Cation transporter</fullName>
    </submittedName>
</protein>
<dbReference type="InterPro" id="IPR051679">
    <property type="entry name" value="DASS-Related_Transporters"/>
</dbReference>
<feature type="domain" description="Citrate transporter-like" evidence="8">
    <location>
        <begin position="17"/>
        <end position="368"/>
    </location>
</feature>
<dbReference type="PANTHER" id="PTHR43652:SF2">
    <property type="entry name" value="BASIC AMINO ACID ANTIPORTER YFCC-RELATED"/>
    <property type="match status" value="1"/>
</dbReference>
<gene>
    <name evidence="9" type="ORF">AHA02nite_24190</name>
</gene>
<feature type="transmembrane region" description="Helical" evidence="7">
    <location>
        <begin position="52"/>
        <end position="70"/>
    </location>
</feature>
<feature type="transmembrane region" description="Helical" evidence="7">
    <location>
        <begin position="28"/>
        <end position="46"/>
    </location>
</feature>
<dbReference type="Pfam" id="PF03600">
    <property type="entry name" value="CitMHS"/>
    <property type="match status" value="1"/>
</dbReference>
<keyword evidence="10" id="KW-1185">Reference proteome</keyword>
<dbReference type="InterPro" id="IPR004680">
    <property type="entry name" value="Cit_transptr-like_dom"/>
</dbReference>
<evidence type="ECO:0000313" key="10">
    <source>
        <dbReference type="Proteomes" id="UP000321440"/>
    </source>
</evidence>
<dbReference type="RefSeq" id="WP_146817618.1">
    <property type="nucleotide sequence ID" value="NZ_BJYA01000017.1"/>
</dbReference>
<feature type="transmembrane region" description="Helical" evidence="7">
    <location>
        <begin position="176"/>
        <end position="202"/>
    </location>
</feature>
<feature type="transmembrane region" description="Helical" evidence="7">
    <location>
        <begin position="6"/>
        <end position="21"/>
    </location>
</feature>
<keyword evidence="2" id="KW-0813">Transport</keyword>
<name>A0A511W995_9BACI</name>
<organism evidence="9 10">
    <name type="scientific">Alkalibacillus haloalkaliphilus</name>
    <dbReference type="NCBI Taxonomy" id="94136"/>
    <lineage>
        <taxon>Bacteria</taxon>
        <taxon>Bacillati</taxon>
        <taxon>Bacillota</taxon>
        <taxon>Bacilli</taxon>
        <taxon>Bacillales</taxon>
        <taxon>Bacillaceae</taxon>
        <taxon>Alkalibacillus</taxon>
    </lineage>
</organism>
<dbReference type="GO" id="GO:0005886">
    <property type="term" value="C:plasma membrane"/>
    <property type="evidence" value="ECO:0007669"/>
    <property type="project" value="TreeGrafter"/>
</dbReference>
<evidence type="ECO:0000256" key="7">
    <source>
        <dbReference type="SAM" id="Phobius"/>
    </source>
</evidence>
<feature type="transmembrane region" description="Helical" evidence="7">
    <location>
        <begin position="278"/>
        <end position="297"/>
    </location>
</feature>
<evidence type="ECO:0000313" key="9">
    <source>
        <dbReference type="EMBL" id="GEN46643.1"/>
    </source>
</evidence>
<reference evidence="9 10" key="1">
    <citation type="submission" date="2019-07" db="EMBL/GenBank/DDBJ databases">
        <title>Whole genome shotgun sequence of Alkalibacillus haloalkaliphilus NBRC 103110.</title>
        <authorList>
            <person name="Hosoyama A."/>
            <person name="Uohara A."/>
            <person name="Ohji S."/>
            <person name="Ichikawa N."/>
        </authorList>
    </citation>
    <scope>NUCLEOTIDE SEQUENCE [LARGE SCALE GENOMIC DNA]</scope>
    <source>
        <strain evidence="9 10">NBRC 103110</strain>
    </source>
</reference>
<feature type="transmembrane region" description="Helical" evidence="7">
    <location>
        <begin position="335"/>
        <end position="354"/>
    </location>
</feature>
<proteinExistence type="predicted"/>
<evidence type="ECO:0000259" key="8">
    <source>
        <dbReference type="Pfam" id="PF03600"/>
    </source>
</evidence>
<accession>A0A511W995</accession>
<dbReference type="OrthoDB" id="9765532at2"/>
<keyword evidence="5 7" id="KW-1133">Transmembrane helix</keyword>
<dbReference type="InterPro" id="IPR031312">
    <property type="entry name" value="Na/sul_symport_CS"/>
</dbReference>
<evidence type="ECO:0000256" key="1">
    <source>
        <dbReference type="ARBA" id="ARBA00004141"/>
    </source>
</evidence>
<feature type="transmembrane region" description="Helical" evidence="7">
    <location>
        <begin position="304"/>
        <end position="329"/>
    </location>
</feature>
<feature type="transmembrane region" description="Helical" evidence="7">
    <location>
        <begin position="361"/>
        <end position="381"/>
    </location>
</feature>
<comment type="caution">
    <text evidence="9">The sequence shown here is derived from an EMBL/GenBank/DDBJ whole genome shotgun (WGS) entry which is preliminary data.</text>
</comment>
<dbReference type="EMBL" id="BJYA01000017">
    <property type="protein sequence ID" value="GEN46643.1"/>
    <property type="molecule type" value="Genomic_DNA"/>
</dbReference>
<evidence type="ECO:0000256" key="2">
    <source>
        <dbReference type="ARBA" id="ARBA00022448"/>
    </source>
</evidence>
<dbReference type="PROSITE" id="PS01271">
    <property type="entry name" value="NA_SULFATE"/>
    <property type="match status" value="1"/>
</dbReference>
<evidence type="ECO:0000256" key="3">
    <source>
        <dbReference type="ARBA" id="ARBA00022692"/>
    </source>
</evidence>
<dbReference type="PANTHER" id="PTHR43652">
    <property type="entry name" value="BASIC AMINO ACID ANTIPORTER YFCC-RELATED"/>
    <property type="match status" value="1"/>
</dbReference>
<dbReference type="AlphaFoldDB" id="A0A511W995"/>
<comment type="subcellular location">
    <subcellularLocation>
        <location evidence="1">Membrane</location>
        <topology evidence="1">Multi-pass membrane protein</topology>
    </subcellularLocation>
</comment>
<keyword evidence="4" id="KW-0677">Repeat</keyword>
<evidence type="ECO:0000256" key="4">
    <source>
        <dbReference type="ARBA" id="ARBA00022737"/>
    </source>
</evidence>